<proteinExistence type="predicted"/>
<gene>
    <name evidence="1" type="ORF">DJ013_04600</name>
</gene>
<name>A0A2Z4G8K5_9BACT</name>
<keyword evidence="2" id="KW-1185">Reference proteome</keyword>
<dbReference type="EMBL" id="CP029480">
    <property type="protein sequence ID" value="AWV97486.1"/>
    <property type="molecule type" value="Genomic_DNA"/>
</dbReference>
<dbReference type="AlphaFoldDB" id="A0A2Z4G8K5"/>
<evidence type="ECO:0000313" key="1">
    <source>
        <dbReference type="EMBL" id="AWV97486.1"/>
    </source>
</evidence>
<accession>A0A2Z4G8K5</accession>
<evidence type="ECO:0000313" key="2">
    <source>
        <dbReference type="Proteomes" id="UP000249873"/>
    </source>
</evidence>
<dbReference type="RefSeq" id="WP_111370588.1">
    <property type="nucleotide sequence ID" value="NZ_CP029480.1"/>
</dbReference>
<sequence length="258" mass="29952">MKLGLILTAFLFISQFGYGQHNTKSTHEKYFKISKGSAVTDTYRTTISSDIDSTWDKWNEKGYYFGFDPKLTPMYTTVDGILSTPYMIQVRGNSIEKNKKRWGFHVFEGYASDDKSRITMLVNKHFEEGRPVAEMYYYSPLWGHSDATYNWFRIGSDVRQHSFLFSRDKALFYGSLQLTNTLSLGKIGKDNIRKEQPEGDDETNYSESAKHVNYKSLKNSDDGTIFYDKDNHIVVIKVDGEWMKLNVESLPKNINYDF</sequence>
<reference evidence="1 2" key="1">
    <citation type="submission" date="2018-05" db="EMBL/GenBank/DDBJ databases">
        <title>Complete genome sequence of Arcticibacterium luteifluviistationis SM1504T, a cytophagaceae bacterium isolated from Arctic surface seawater.</title>
        <authorList>
            <person name="Li Y."/>
            <person name="Qin Q.-L."/>
        </authorList>
    </citation>
    <scope>NUCLEOTIDE SEQUENCE [LARGE SCALE GENOMIC DNA]</scope>
    <source>
        <strain evidence="1 2">SM1504</strain>
    </source>
</reference>
<dbReference type="OrthoDB" id="932272at2"/>
<organism evidence="1 2">
    <name type="scientific">Arcticibacterium luteifluviistationis</name>
    <dbReference type="NCBI Taxonomy" id="1784714"/>
    <lineage>
        <taxon>Bacteria</taxon>
        <taxon>Pseudomonadati</taxon>
        <taxon>Bacteroidota</taxon>
        <taxon>Cytophagia</taxon>
        <taxon>Cytophagales</taxon>
        <taxon>Leadbetterellaceae</taxon>
        <taxon>Arcticibacterium</taxon>
    </lineage>
</organism>
<protein>
    <submittedName>
        <fullName evidence="1">Uncharacterized protein</fullName>
    </submittedName>
</protein>
<dbReference type="KEGG" id="als:DJ013_04600"/>
<dbReference type="Proteomes" id="UP000249873">
    <property type="component" value="Chromosome"/>
</dbReference>